<sequence length="55" mass="6157">MRKILFISNITNYVSNFSIPSILAAQKLGYEFHLAANLAGFNDDESKYNISTFPA</sequence>
<protein>
    <submittedName>
        <fullName evidence="1">Uncharacterized protein</fullName>
    </submittedName>
</protein>
<dbReference type="Proteomes" id="UP000603234">
    <property type="component" value="Unassembled WGS sequence"/>
</dbReference>
<keyword evidence="2" id="KW-1185">Reference proteome</keyword>
<evidence type="ECO:0000313" key="2">
    <source>
        <dbReference type="Proteomes" id="UP000603234"/>
    </source>
</evidence>
<proteinExistence type="predicted"/>
<comment type="caution">
    <text evidence="1">The sequence shown here is derived from an EMBL/GenBank/DDBJ whole genome shotgun (WGS) entry which is preliminary data.</text>
</comment>
<dbReference type="EMBL" id="WJBC01000039">
    <property type="protein sequence ID" value="MBC3805620.1"/>
    <property type="molecule type" value="Genomic_DNA"/>
</dbReference>
<reference evidence="1 2" key="1">
    <citation type="journal article" date="2020" name="mSystems">
        <title>Defining Genomic and Predicted Metabolic Features of the Acetobacterium Genus.</title>
        <authorList>
            <person name="Ross D.E."/>
            <person name="Marshall C.W."/>
            <person name="Gulliver D."/>
            <person name="May H.D."/>
            <person name="Norman R.S."/>
        </authorList>
    </citation>
    <scope>NUCLEOTIDE SEQUENCE [LARGE SCALE GENOMIC DNA]</scope>
    <source>
        <strain evidence="1 2">DSM 8238</strain>
    </source>
</reference>
<organism evidence="1 2">
    <name type="scientific">Acetobacterium fimetarium</name>
    <dbReference type="NCBI Taxonomy" id="52691"/>
    <lineage>
        <taxon>Bacteria</taxon>
        <taxon>Bacillati</taxon>
        <taxon>Bacillota</taxon>
        <taxon>Clostridia</taxon>
        <taxon>Eubacteriales</taxon>
        <taxon>Eubacteriaceae</taxon>
        <taxon>Acetobacterium</taxon>
    </lineage>
</organism>
<accession>A0ABR6WYI6</accession>
<evidence type="ECO:0000313" key="1">
    <source>
        <dbReference type="EMBL" id="MBC3805620.1"/>
    </source>
</evidence>
<name>A0ABR6WYI6_9FIRM</name>
<dbReference type="RefSeq" id="WP_186843507.1">
    <property type="nucleotide sequence ID" value="NZ_WJBC01000039.1"/>
</dbReference>
<gene>
    <name evidence="1" type="ORF">GH808_14515</name>
</gene>